<keyword evidence="3 4" id="KW-0808">Transferase</keyword>
<evidence type="ECO:0000256" key="5">
    <source>
        <dbReference type="SAM" id="MobiDB-lite"/>
    </source>
</evidence>
<dbReference type="InterPro" id="IPR029993">
    <property type="entry name" value="GAUT"/>
</dbReference>
<dbReference type="GO" id="GO:0047262">
    <property type="term" value="F:polygalacturonate 4-alpha-galacturonosyltransferase activity"/>
    <property type="evidence" value="ECO:0007669"/>
    <property type="project" value="InterPro"/>
</dbReference>
<dbReference type="PANTHER" id="PTHR32116:SF12">
    <property type="entry name" value="GALACTURONOSYLTRANSFERASE 7-RELATED"/>
    <property type="match status" value="1"/>
</dbReference>
<reference evidence="6" key="1">
    <citation type="submission" date="2020-02" db="EMBL/GenBank/DDBJ databases">
        <authorList>
            <person name="Scholz U."/>
            <person name="Mascher M."/>
            <person name="Fiebig A."/>
        </authorList>
    </citation>
    <scope>NUCLEOTIDE SEQUENCE</scope>
</reference>
<evidence type="ECO:0000313" key="6">
    <source>
        <dbReference type="EMBL" id="CAA7398280.1"/>
    </source>
</evidence>
<dbReference type="UniPathway" id="UPA00845"/>
<feature type="compositionally biased region" description="Polar residues" evidence="5">
    <location>
        <begin position="99"/>
        <end position="112"/>
    </location>
</feature>
<name>A0A7I8KKG7_SPIIN</name>
<comment type="pathway">
    <text evidence="1 4">Glycan metabolism; pectin biosynthesis.</text>
</comment>
<comment type="subcellular location">
    <subcellularLocation>
        <location evidence="4">Golgi apparatus membrane</location>
        <topology evidence="4">Single-pass type II membrane protein</topology>
    </subcellularLocation>
</comment>
<evidence type="ECO:0000256" key="2">
    <source>
        <dbReference type="ARBA" id="ARBA00006351"/>
    </source>
</evidence>
<keyword evidence="4" id="KW-0961">Cell wall biogenesis/degradation</keyword>
<feature type="region of interest" description="Disordered" evidence="5">
    <location>
        <begin position="92"/>
        <end position="151"/>
    </location>
</feature>
<dbReference type="GO" id="GO:0000139">
    <property type="term" value="C:Golgi membrane"/>
    <property type="evidence" value="ECO:0007669"/>
    <property type="project" value="UniProtKB-SubCell"/>
</dbReference>
<evidence type="ECO:0000256" key="3">
    <source>
        <dbReference type="ARBA" id="ARBA00022676"/>
    </source>
</evidence>
<organism evidence="6 7">
    <name type="scientific">Spirodela intermedia</name>
    <name type="common">Intermediate duckweed</name>
    <dbReference type="NCBI Taxonomy" id="51605"/>
    <lineage>
        <taxon>Eukaryota</taxon>
        <taxon>Viridiplantae</taxon>
        <taxon>Streptophyta</taxon>
        <taxon>Embryophyta</taxon>
        <taxon>Tracheophyta</taxon>
        <taxon>Spermatophyta</taxon>
        <taxon>Magnoliopsida</taxon>
        <taxon>Liliopsida</taxon>
        <taxon>Araceae</taxon>
        <taxon>Lemnoideae</taxon>
        <taxon>Spirodela</taxon>
    </lineage>
</organism>
<accession>A0A7I8KKG7</accession>
<sequence>MKGGMVTPAVKRRWKGFALAVLTLVVLSLLLPLVFLFGVQSRSSYGYLSDDQSPPGSNVRSVDGVDLLDHEKPKEGAGTRIVDRLASSFRPFFPEEPGNIQNSTNVNSTSLLDETPIHSEGNHPPAVENETHPSPSTDVAKPSPGTSTIKSDDETTILCQLQFGSYCLWSLRNKERMKDLIVKKIRDQLFVVRAYYPLIDKIKGQGVFSQKVKQNIQDHEHLLGGAMFDAELPSNFEERMQTMEDVISRSKSLQPDYNYVEKKMRLILDWAEEEAKFYAKQGAFLYQLSVQTVPKSLHCLSMRLTAESFKILPVDAEDAHAERLSDPDLQHYVIFSKNVLASSVAINSTVTSAKETKNLVFHLLTDSQNYFSMKFWFSKYTYKNAVIDVQNIEEFGLQYPHGFGMEPHLSMFEEFRIFIRNNGQPRIEHIPVFGHVHFLLPDLFKKLRKLVVLDDDIVVQKDLSHLWNLELKGKVIGAVEYCGMRLSHLKGMHGETNYNKDTCVWMSGLNVIDLDKWRELNLTGTYTQLLHENLNLREKTATSWRDAVLPTAMLTFQGLVHPLNSSWVLSGLGASYEVNTEGVQSAAVLHYNGNMKPWLELGVQNYKTYWKRFLIRGDPFMADCNLMMMVPLKKKIILLAPGRSKRMLPLNGDLRPKRRVGEVGCSGIVDSLVLNASIECMSRLYQT</sequence>
<keyword evidence="7" id="KW-1185">Reference proteome</keyword>
<dbReference type="Pfam" id="PF25557">
    <property type="entry name" value="GAUT_1"/>
    <property type="match status" value="1"/>
</dbReference>
<proteinExistence type="inferred from homology"/>
<dbReference type="Pfam" id="PF01501">
    <property type="entry name" value="Glyco_transf_8"/>
    <property type="match status" value="1"/>
</dbReference>
<evidence type="ECO:0000256" key="4">
    <source>
        <dbReference type="RuleBase" id="RU362027"/>
    </source>
</evidence>
<dbReference type="OrthoDB" id="411524at2759"/>
<dbReference type="GO" id="GO:0045489">
    <property type="term" value="P:pectin biosynthetic process"/>
    <property type="evidence" value="ECO:0007669"/>
    <property type="project" value="UniProtKB-UniPathway"/>
</dbReference>
<dbReference type="CDD" id="cd06429">
    <property type="entry name" value="GT8_like_1"/>
    <property type="match status" value="1"/>
</dbReference>
<dbReference type="EMBL" id="LR746269">
    <property type="protein sequence ID" value="CAA7398280.1"/>
    <property type="molecule type" value="Genomic_DNA"/>
</dbReference>
<dbReference type="EC" id="2.4.1.-" evidence="4"/>
<dbReference type="InterPro" id="IPR029044">
    <property type="entry name" value="Nucleotide-diphossugar_trans"/>
</dbReference>
<dbReference type="Gene3D" id="3.90.550.10">
    <property type="entry name" value="Spore Coat Polysaccharide Biosynthesis Protein SpsA, Chain A"/>
    <property type="match status" value="1"/>
</dbReference>
<keyword evidence="4" id="KW-0333">Golgi apparatus</keyword>
<keyword evidence="3 4" id="KW-0328">Glycosyltransferase</keyword>
<gene>
    <name evidence="6" type="ORF">SI8410_06008945</name>
</gene>
<dbReference type="SUPFAM" id="SSF53448">
    <property type="entry name" value="Nucleotide-diphospho-sugar transferases"/>
    <property type="match status" value="1"/>
</dbReference>
<dbReference type="AlphaFoldDB" id="A0A7I8KKG7"/>
<dbReference type="GO" id="GO:0071555">
    <property type="term" value="P:cell wall organization"/>
    <property type="evidence" value="ECO:0007669"/>
    <property type="project" value="UniProtKB-KW"/>
</dbReference>
<dbReference type="InterPro" id="IPR002495">
    <property type="entry name" value="Glyco_trans_8"/>
</dbReference>
<comment type="similarity">
    <text evidence="2 4">Belongs to the glycosyltransferase 8 family.</text>
</comment>
<evidence type="ECO:0000256" key="1">
    <source>
        <dbReference type="ARBA" id="ARBA00004877"/>
    </source>
</evidence>
<dbReference type="Proteomes" id="UP000663760">
    <property type="component" value="Chromosome 6"/>
</dbReference>
<evidence type="ECO:0000313" key="7">
    <source>
        <dbReference type="Proteomes" id="UP000663760"/>
    </source>
</evidence>
<protein>
    <recommendedName>
        <fullName evidence="4">Hexosyltransferase</fullName>
        <ecNumber evidence="4">2.4.1.-</ecNumber>
    </recommendedName>
</protein>
<dbReference type="PANTHER" id="PTHR32116">
    <property type="entry name" value="GALACTURONOSYLTRANSFERASE 4-RELATED"/>
    <property type="match status" value="1"/>
</dbReference>